<dbReference type="EMBL" id="QYBA01000244">
    <property type="protein sequence ID" value="TKY91191.1"/>
    <property type="molecule type" value="Genomic_DNA"/>
</dbReference>
<comment type="caution">
    <text evidence="1">The sequence shown here is derived from an EMBL/GenBank/DDBJ whole genome shotgun (WGS) entry which is preliminary data.</text>
</comment>
<evidence type="ECO:0000313" key="1">
    <source>
        <dbReference type="EMBL" id="TKY91191.1"/>
    </source>
</evidence>
<name>A0AC61S9M7_9EURY</name>
<reference evidence="1" key="1">
    <citation type="submission" date="2018-09" db="EMBL/GenBank/DDBJ databases">
        <title>A genomic encyclopedia of anaerobic methanotrophic archaea.</title>
        <authorList>
            <person name="Skennerton C.T."/>
            <person name="Chadwick G.L."/>
            <person name="Laso-Perez R."/>
            <person name="Leu A.O."/>
            <person name="Speth D.R."/>
            <person name="Yu H."/>
            <person name="Morgan-Lang C."/>
            <person name="Hatzenpichler R."/>
            <person name="Goudeau D."/>
            <person name="Malmstrom R."/>
            <person name="Woyke T."/>
            <person name="Hallam S."/>
            <person name="Tyson G.W."/>
            <person name="Wegener G."/>
            <person name="Boetius A."/>
            <person name="Orphan V.J."/>
        </authorList>
    </citation>
    <scope>NUCLEOTIDE SEQUENCE</scope>
    <source>
        <strain evidence="1">CONS3730D10UFb2</strain>
    </source>
</reference>
<organism evidence="1 2">
    <name type="scientific">Candidatus Methanomarinus sp</name>
    <dbReference type="NCBI Taxonomy" id="3386244"/>
    <lineage>
        <taxon>Archaea</taxon>
        <taxon>Methanobacteriati</taxon>
        <taxon>Methanobacteriota</taxon>
        <taxon>Stenosarchaea group</taxon>
        <taxon>Methanomicrobia</taxon>
        <taxon>Methanosarcinales</taxon>
        <taxon>ANME-2 cluster</taxon>
        <taxon>Candidatus Methanocomedenaceae</taxon>
        <taxon>Candidatus Methanomarinus</taxon>
    </lineage>
</organism>
<evidence type="ECO:0000313" key="2">
    <source>
        <dbReference type="Proteomes" id="UP000315423"/>
    </source>
</evidence>
<feature type="non-terminal residue" evidence="1">
    <location>
        <position position="1"/>
    </location>
</feature>
<dbReference type="Proteomes" id="UP000315423">
    <property type="component" value="Unassembled WGS sequence"/>
</dbReference>
<gene>
    <name evidence="1" type="ORF">C5S46_07160</name>
</gene>
<sequence>LFTNKGEFKIEVDSEKSELINIWLTHFTDSNLQAHWATPDVTAFGPISTDIKTDRDTYEYQRYDVIFGAGGYDAKNTYLLFAKDRHNASYGGYNGGIFGRVISGKNNIAKLDQGDSIDRIEPVIKWETLTDKVITTDLDLLLEDGMKIFSYISVDLREDSPQGAEHFLGAVRKGLFNASDSSSSYIVDDVLKGEICPFESLDSRSEGTVAIRTKGIGTGRAFISKEDRTSSAVHSIIGNVTKGLELVKLAENTHKLEIRVNPQQVMFLGLNIDEAKAKAQERGLAIEIDGDSSDQAMIVEQDPKTTMEILKNKKVSVLGIPPDLLLHIKFYYDKAPITIEYLRHALKLKERPVGPLSVFFTYENTILFKTIKRAEGYKELMPENTPSDKVIAGEMGVTNQASRQYGIIGIKNEDDERYGPTGEKFHSTNIIGRVIDAEKLKSVTQGDIIYITEVD</sequence>
<protein>
    <submittedName>
        <fullName evidence="1">Methanogenesis marker 3 protein</fullName>
    </submittedName>
</protein>
<accession>A0AC61S9M7</accession>
<proteinExistence type="predicted"/>